<proteinExistence type="predicted"/>
<evidence type="ECO:0000313" key="3">
    <source>
        <dbReference type="Proteomes" id="UP001390339"/>
    </source>
</evidence>
<evidence type="ECO:0000313" key="2">
    <source>
        <dbReference type="EMBL" id="KAK8856630.1"/>
    </source>
</evidence>
<protein>
    <submittedName>
        <fullName evidence="2">Uncharacterized protein</fullName>
    </submittedName>
</protein>
<comment type="caution">
    <text evidence="2">The sequence shown here is derived from an EMBL/GenBank/DDBJ whole genome shotgun (WGS) entry which is preliminary data.</text>
</comment>
<name>A0ABR2I3M4_9PEZI</name>
<evidence type="ECO:0000256" key="1">
    <source>
        <dbReference type="SAM" id="MobiDB-lite"/>
    </source>
</evidence>
<dbReference type="EMBL" id="JAPCWZ010000007">
    <property type="protein sequence ID" value="KAK8856630.1"/>
    <property type="molecule type" value="Genomic_DNA"/>
</dbReference>
<accession>A0ABR2I3M4</accession>
<reference evidence="2 3" key="1">
    <citation type="journal article" date="2024" name="IMA Fungus">
        <title>Apiospora arundinis, a panoply of carbohydrate-active enzymes and secondary metabolites.</title>
        <authorList>
            <person name="Sorensen T."/>
            <person name="Petersen C."/>
            <person name="Muurmann A.T."/>
            <person name="Christiansen J.V."/>
            <person name="Brundto M.L."/>
            <person name="Overgaard C.K."/>
            <person name="Boysen A.T."/>
            <person name="Wollenberg R.D."/>
            <person name="Larsen T.O."/>
            <person name="Sorensen J.L."/>
            <person name="Nielsen K.L."/>
            <person name="Sondergaard T.E."/>
        </authorList>
    </citation>
    <scope>NUCLEOTIDE SEQUENCE [LARGE SCALE GENOMIC DNA]</scope>
    <source>
        <strain evidence="2 3">AAU 773</strain>
    </source>
</reference>
<keyword evidence="3" id="KW-1185">Reference proteome</keyword>
<sequence>MSRVVGTLIKTGFLDVSKFRSCIQHLRKKALENRERPGSQNPIVMFGCEPAPIYVFGTGVPMKPASALHGILQRLTGTCHLTPDYGESVSSYFFQQPLDVYSWREQTEEEAKAGIPRQLKRATFNPEATRSPFARNWSTYYGPGHAMAIALLDLSQPPLQRTSEDQLAEALRRTLSWVLAPNPQMRKQLHLSVDRDRGAWIQRSESSSSTSSRSNSTLMPPQIIGDTGVDIDEENLATLCMTINVEGPVTGAELRLDPWARLEGTVPNLMGRGFGRRGIATSLALALGYEGHVLGDDTVLSHRAVQWFTTQMMTGLARELQLGPPRFVGPDEVFPSEELGLTDVIPIPVPLPNGFDFGGFDIF</sequence>
<feature type="region of interest" description="Disordered" evidence="1">
    <location>
        <begin position="201"/>
        <end position="222"/>
    </location>
</feature>
<gene>
    <name evidence="2" type="ORF">PGQ11_012542</name>
</gene>
<dbReference type="Proteomes" id="UP001390339">
    <property type="component" value="Unassembled WGS sequence"/>
</dbReference>
<organism evidence="2 3">
    <name type="scientific">Apiospora arundinis</name>
    <dbReference type="NCBI Taxonomy" id="335852"/>
    <lineage>
        <taxon>Eukaryota</taxon>
        <taxon>Fungi</taxon>
        <taxon>Dikarya</taxon>
        <taxon>Ascomycota</taxon>
        <taxon>Pezizomycotina</taxon>
        <taxon>Sordariomycetes</taxon>
        <taxon>Xylariomycetidae</taxon>
        <taxon>Amphisphaeriales</taxon>
        <taxon>Apiosporaceae</taxon>
        <taxon>Apiospora</taxon>
    </lineage>
</organism>
<feature type="compositionally biased region" description="Low complexity" evidence="1">
    <location>
        <begin position="203"/>
        <end position="217"/>
    </location>
</feature>